<organism evidence="1">
    <name type="scientific">Myoviridae sp. ctoNH1</name>
    <dbReference type="NCBI Taxonomy" id="2826695"/>
    <lineage>
        <taxon>Viruses</taxon>
        <taxon>Duplodnaviria</taxon>
        <taxon>Heunggongvirae</taxon>
        <taxon>Uroviricota</taxon>
        <taxon>Caudoviricetes</taxon>
    </lineage>
</organism>
<protein>
    <submittedName>
        <fullName evidence="1">Uncharacterized protein</fullName>
    </submittedName>
</protein>
<name>A0A8S5QSL8_9CAUD</name>
<sequence>MDFYEKHYGELTPYISLDGIPVYANGMPTDICFLGPKFKKLLKKSEVQCLTYMNVVFEKPQGFKNDVLEWKLRTDKTDVYLIDSTKLFVKGKYFWVYCVGIIE</sequence>
<evidence type="ECO:0000313" key="1">
    <source>
        <dbReference type="EMBL" id="DAE21825.1"/>
    </source>
</evidence>
<accession>A0A8S5QSL8</accession>
<dbReference type="EMBL" id="BK015718">
    <property type="protein sequence ID" value="DAE21825.1"/>
    <property type="molecule type" value="Genomic_DNA"/>
</dbReference>
<reference evidence="1" key="1">
    <citation type="journal article" date="2021" name="Proc. Natl. Acad. Sci. U.S.A.">
        <title>A Catalog of Tens of Thousands of Viruses from Human Metagenomes Reveals Hidden Associations with Chronic Diseases.</title>
        <authorList>
            <person name="Tisza M.J."/>
            <person name="Buck C.B."/>
        </authorList>
    </citation>
    <scope>NUCLEOTIDE SEQUENCE</scope>
    <source>
        <strain evidence="1">CtoNH1</strain>
    </source>
</reference>
<proteinExistence type="predicted"/>